<accession>A0A0F9PZE7</accession>
<gene>
    <name evidence="2" type="ORF">LCGC14_0767440</name>
</gene>
<organism evidence="2">
    <name type="scientific">marine sediment metagenome</name>
    <dbReference type="NCBI Taxonomy" id="412755"/>
    <lineage>
        <taxon>unclassified sequences</taxon>
        <taxon>metagenomes</taxon>
        <taxon>ecological metagenomes</taxon>
    </lineage>
</organism>
<reference evidence="2" key="1">
    <citation type="journal article" date="2015" name="Nature">
        <title>Complex archaea that bridge the gap between prokaryotes and eukaryotes.</title>
        <authorList>
            <person name="Spang A."/>
            <person name="Saw J.H."/>
            <person name="Jorgensen S.L."/>
            <person name="Zaremba-Niedzwiedzka K."/>
            <person name="Martijn J."/>
            <person name="Lind A.E."/>
            <person name="van Eijk R."/>
            <person name="Schleper C."/>
            <person name="Guy L."/>
            <person name="Ettema T.J."/>
        </authorList>
    </citation>
    <scope>NUCLEOTIDE SEQUENCE</scope>
</reference>
<dbReference type="Gene3D" id="3.40.640.10">
    <property type="entry name" value="Type I PLP-dependent aspartate aminotransferase-like (Major domain)"/>
    <property type="match status" value="1"/>
</dbReference>
<dbReference type="PANTHER" id="PTHR43586">
    <property type="entry name" value="CYSTEINE DESULFURASE"/>
    <property type="match status" value="1"/>
</dbReference>
<dbReference type="SUPFAM" id="SSF53383">
    <property type="entry name" value="PLP-dependent transferases"/>
    <property type="match status" value="1"/>
</dbReference>
<dbReference type="InterPro" id="IPR015424">
    <property type="entry name" value="PyrdxlP-dep_Trfase"/>
</dbReference>
<evidence type="ECO:0000313" key="2">
    <source>
        <dbReference type="EMBL" id="KKN37045.1"/>
    </source>
</evidence>
<dbReference type="InterPro" id="IPR015422">
    <property type="entry name" value="PyrdxlP-dep_Trfase_small"/>
</dbReference>
<protein>
    <recommendedName>
        <fullName evidence="1">Aminotransferase class V domain-containing protein</fullName>
    </recommendedName>
</protein>
<proteinExistence type="predicted"/>
<feature type="domain" description="Aminotransferase class V" evidence="1">
    <location>
        <begin position="59"/>
        <end position="377"/>
    </location>
</feature>
<dbReference type="AlphaFoldDB" id="A0A0F9PZE7"/>
<dbReference type="InterPro" id="IPR000192">
    <property type="entry name" value="Aminotrans_V_dom"/>
</dbReference>
<comment type="caution">
    <text evidence="2">The sequence shown here is derived from an EMBL/GenBank/DDBJ whole genome shotgun (WGS) entry which is preliminary data.</text>
</comment>
<dbReference type="EMBL" id="LAZR01001925">
    <property type="protein sequence ID" value="KKN37045.1"/>
    <property type="molecule type" value="Genomic_DNA"/>
</dbReference>
<dbReference type="Gene3D" id="3.90.1150.10">
    <property type="entry name" value="Aspartate Aminotransferase, domain 1"/>
    <property type="match status" value="1"/>
</dbReference>
<sequence length="387" mass="44510">MEVNWEEIREQQFPALKRIISLKAAGGSPLSRSAYNSGLKYLNDMLNYGDIFWDDFFIELNTIREKIAQYFNAKPTEIAFFINTSSCMNTIARLIKPGEILYPEDEFPSSIHIFKRLGFKNTKIKHVNHQYPIEHITNQITNNTNYIIHSHVQYSTGYKQNLEKLGDLCKKNNIISIINATQSFGAFPIDVDKCNIDILVTSALKWACCGYGIGILFIKEKIINEIDLPFSSWLSVKDAFSMDNENINIKQETSAMDCLGGTPHFSALFTLKGGLNLIEIIGSGDLQEGLRRISKRILWLTSEFLNEIKKLNYKIITPIELEYRSGIITLEHNRAEDIFKELLKNNIHISLRSNPKSLEKTFLRFSFNYYNNFEDISKSISILKIFD</sequence>
<dbReference type="Pfam" id="PF00266">
    <property type="entry name" value="Aminotran_5"/>
    <property type="match status" value="1"/>
</dbReference>
<dbReference type="InterPro" id="IPR015421">
    <property type="entry name" value="PyrdxlP-dep_Trfase_major"/>
</dbReference>
<evidence type="ECO:0000259" key="1">
    <source>
        <dbReference type="Pfam" id="PF00266"/>
    </source>
</evidence>
<name>A0A0F9PZE7_9ZZZZ</name>
<dbReference type="PANTHER" id="PTHR43586:SF15">
    <property type="entry name" value="BLR3095 PROTEIN"/>
    <property type="match status" value="1"/>
</dbReference>